<accession>A0ABD3UW43</accession>
<organism evidence="2 3">
    <name type="scientific">Sinanodonta woodiana</name>
    <name type="common">Chinese pond mussel</name>
    <name type="synonym">Anodonta woodiana</name>
    <dbReference type="NCBI Taxonomy" id="1069815"/>
    <lineage>
        <taxon>Eukaryota</taxon>
        <taxon>Metazoa</taxon>
        <taxon>Spiralia</taxon>
        <taxon>Lophotrochozoa</taxon>
        <taxon>Mollusca</taxon>
        <taxon>Bivalvia</taxon>
        <taxon>Autobranchia</taxon>
        <taxon>Heteroconchia</taxon>
        <taxon>Palaeoheterodonta</taxon>
        <taxon>Unionida</taxon>
        <taxon>Unionoidea</taxon>
        <taxon>Unionidae</taxon>
        <taxon>Unioninae</taxon>
        <taxon>Sinanodonta</taxon>
    </lineage>
</organism>
<feature type="transmembrane region" description="Helical" evidence="1">
    <location>
        <begin position="29"/>
        <end position="51"/>
    </location>
</feature>
<reference evidence="2 3" key="1">
    <citation type="submission" date="2024-11" db="EMBL/GenBank/DDBJ databases">
        <title>Chromosome-level genome assembly of the freshwater bivalve Anodonta woodiana.</title>
        <authorList>
            <person name="Chen X."/>
        </authorList>
    </citation>
    <scope>NUCLEOTIDE SEQUENCE [LARGE SCALE GENOMIC DNA]</scope>
    <source>
        <strain evidence="2">MN2024</strain>
        <tissue evidence="2">Gills</tissue>
    </source>
</reference>
<comment type="caution">
    <text evidence="2">The sequence shown here is derived from an EMBL/GenBank/DDBJ whole genome shotgun (WGS) entry which is preliminary data.</text>
</comment>
<evidence type="ECO:0000313" key="2">
    <source>
        <dbReference type="EMBL" id="KAL3853682.1"/>
    </source>
</evidence>
<dbReference type="Proteomes" id="UP001634394">
    <property type="component" value="Unassembled WGS sequence"/>
</dbReference>
<evidence type="ECO:0000313" key="3">
    <source>
        <dbReference type="Proteomes" id="UP001634394"/>
    </source>
</evidence>
<dbReference type="AlphaFoldDB" id="A0ABD3UW43"/>
<evidence type="ECO:0000256" key="1">
    <source>
        <dbReference type="SAM" id="Phobius"/>
    </source>
</evidence>
<protein>
    <submittedName>
        <fullName evidence="2">Uncharacterized protein</fullName>
    </submittedName>
</protein>
<sequence>MLAESTFYCEYGCCGEQYKQQCCNFTLQIIGTVVGLVIFLTVVTSVTYYCCRKKSQHGGSRFGSLLVRFGIRPNPTTTTVATVNNRPPGSHHFRGNGRHYGSPQLYGPMPPGYMPLPPRLPTGHQQLYGGAVDPAYPANQPFVSPTTPLPPSYSFEPPHVYFLPKVMSPPPAYDSISHVNPAFKHDDNGGTMPTPSM</sequence>
<proteinExistence type="predicted"/>
<name>A0ABD3UW43_SINWO</name>
<dbReference type="EMBL" id="JBJQND010000015">
    <property type="protein sequence ID" value="KAL3853682.1"/>
    <property type="molecule type" value="Genomic_DNA"/>
</dbReference>
<keyword evidence="3" id="KW-1185">Reference proteome</keyword>
<keyword evidence="1" id="KW-0812">Transmembrane</keyword>
<gene>
    <name evidence="2" type="ORF">ACJMK2_017205</name>
</gene>
<keyword evidence="1" id="KW-0472">Membrane</keyword>
<keyword evidence="1" id="KW-1133">Transmembrane helix</keyword>